<organism evidence="1 2">
    <name type="scientific">Shewanella dokdonensis</name>
    <dbReference type="NCBI Taxonomy" id="712036"/>
    <lineage>
        <taxon>Bacteria</taxon>
        <taxon>Pseudomonadati</taxon>
        <taxon>Pseudomonadota</taxon>
        <taxon>Gammaproteobacteria</taxon>
        <taxon>Alteromonadales</taxon>
        <taxon>Shewanellaceae</taxon>
        <taxon>Shewanella</taxon>
    </lineage>
</organism>
<dbReference type="PROSITE" id="PS51257">
    <property type="entry name" value="PROKAR_LIPOPROTEIN"/>
    <property type="match status" value="1"/>
</dbReference>
<gene>
    <name evidence="1" type="ORF">KHX94_18575</name>
</gene>
<keyword evidence="2" id="KW-1185">Reference proteome</keyword>
<evidence type="ECO:0008006" key="3">
    <source>
        <dbReference type="Google" id="ProtNLM"/>
    </source>
</evidence>
<protein>
    <recommendedName>
        <fullName evidence="3">Lipoprotein</fullName>
    </recommendedName>
</protein>
<proteinExistence type="predicted"/>
<dbReference type="EMBL" id="CP074572">
    <property type="protein sequence ID" value="QVK23077.1"/>
    <property type="molecule type" value="Genomic_DNA"/>
</dbReference>
<evidence type="ECO:0000313" key="2">
    <source>
        <dbReference type="Proteomes" id="UP000676428"/>
    </source>
</evidence>
<dbReference type="RefSeq" id="WP_213681720.1">
    <property type="nucleotide sequence ID" value="NZ_CP074572.1"/>
</dbReference>
<dbReference type="Proteomes" id="UP000676428">
    <property type="component" value="Chromosome"/>
</dbReference>
<name>A0ABX8DH04_9GAMM</name>
<evidence type="ECO:0000313" key="1">
    <source>
        <dbReference type="EMBL" id="QVK23077.1"/>
    </source>
</evidence>
<sequence>MNIKGFFIVSTLVLAVAGCTNTPPEAPELSIELGNHLQVLEASHKALLQQFFNNKREQIDIFMHEQWLPEFANTFFSKPAIAKAWDTIVSENNKADRLKFLLHVAPQVQEALNQQRQQLLKPVNELESKLLSALDAEYTQAYAINNTITSFLTSASQITENRNRYLKMITGDDGKYADYLNKVDAAVAKLTQYADDASKYEAKATEFMDEINALKGKF</sequence>
<reference evidence="1 2" key="1">
    <citation type="journal article" date="2012" name="Int. J. Syst. Evol. Microbiol.">
        <title>Shewanella dokdonensis sp. nov., isolated from seawater.</title>
        <authorList>
            <person name="Sung H.R."/>
            <person name="Yoon J.H."/>
            <person name="Ghim S.Y."/>
        </authorList>
    </citation>
    <scope>NUCLEOTIDE SEQUENCE [LARGE SCALE GENOMIC DNA]</scope>
    <source>
        <strain evidence="1 2">DSM 23626</strain>
    </source>
</reference>
<accession>A0ABX8DH04</accession>